<keyword evidence="9" id="KW-1185">Reference proteome</keyword>
<keyword evidence="4" id="KW-0408">Iron</keyword>
<comment type="cofactor">
    <cofactor evidence="1">
        <name>[4Fe-4S] cluster</name>
        <dbReference type="ChEBI" id="CHEBI:49883"/>
    </cofactor>
</comment>
<dbReference type="InterPro" id="IPR023885">
    <property type="entry name" value="4Fe4S-binding_SPASM_dom"/>
</dbReference>
<gene>
    <name evidence="8" type="ORF">CG710_007235</name>
</gene>
<dbReference type="InterPro" id="IPR007197">
    <property type="entry name" value="rSAM"/>
</dbReference>
<evidence type="ECO:0000256" key="2">
    <source>
        <dbReference type="ARBA" id="ARBA00022691"/>
    </source>
</evidence>
<dbReference type="PANTHER" id="PTHR43273:SF3">
    <property type="entry name" value="ANAEROBIC SULFATASE-MATURATING ENZYME HOMOLOG ASLB-RELATED"/>
    <property type="match status" value="1"/>
</dbReference>
<dbReference type="PROSITE" id="PS51918">
    <property type="entry name" value="RADICAL_SAM"/>
    <property type="match status" value="1"/>
</dbReference>
<keyword evidence="2" id="KW-0949">S-adenosyl-L-methionine</keyword>
<comment type="caution">
    <text evidence="8">The sequence shown here is derived from an EMBL/GenBank/DDBJ whole genome shotgun (WGS) entry which is preliminary data.</text>
</comment>
<keyword evidence="3" id="KW-0479">Metal-binding</keyword>
<evidence type="ECO:0000256" key="4">
    <source>
        <dbReference type="ARBA" id="ARBA00023004"/>
    </source>
</evidence>
<dbReference type="NCBIfam" id="TIGR04085">
    <property type="entry name" value="rSAM_more_4Fe4S"/>
    <property type="match status" value="1"/>
</dbReference>
<evidence type="ECO:0000256" key="3">
    <source>
        <dbReference type="ARBA" id="ARBA00022723"/>
    </source>
</evidence>
<dbReference type="InterPro" id="IPR006638">
    <property type="entry name" value="Elp3/MiaA/NifB-like_rSAM"/>
</dbReference>
<dbReference type="AlphaFoldDB" id="A0A371JGR0"/>
<dbReference type="OrthoDB" id="1994517at2"/>
<proteinExistence type="inferred from homology"/>
<evidence type="ECO:0000256" key="6">
    <source>
        <dbReference type="ARBA" id="ARBA00023601"/>
    </source>
</evidence>
<protein>
    <submittedName>
        <fullName evidence="8">Radical SAM protein</fullName>
    </submittedName>
</protein>
<evidence type="ECO:0000259" key="7">
    <source>
        <dbReference type="PROSITE" id="PS51918"/>
    </source>
</evidence>
<evidence type="ECO:0000256" key="5">
    <source>
        <dbReference type="ARBA" id="ARBA00023014"/>
    </source>
</evidence>
<dbReference type="RefSeq" id="WP_094377413.1">
    <property type="nucleotide sequence ID" value="NZ_NOKA02000008.1"/>
</dbReference>
<dbReference type="SFLD" id="SFLDG01384">
    <property type="entry name" value="thioether_bond_formation_requi"/>
    <property type="match status" value="1"/>
</dbReference>
<dbReference type="CDD" id="cd01335">
    <property type="entry name" value="Radical_SAM"/>
    <property type="match status" value="1"/>
</dbReference>
<dbReference type="Pfam" id="PF04055">
    <property type="entry name" value="Radical_SAM"/>
    <property type="match status" value="1"/>
</dbReference>
<evidence type="ECO:0000256" key="1">
    <source>
        <dbReference type="ARBA" id="ARBA00001966"/>
    </source>
</evidence>
<evidence type="ECO:0000313" key="9">
    <source>
        <dbReference type="Proteomes" id="UP000216411"/>
    </source>
</evidence>
<dbReference type="GO" id="GO:0051536">
    <property type="term" value="F:iron-sulfur cluster binding"/>
    <property type="evidence" value="ECO:0007669"/>
    <property type="project" value="UniProtKB-KW"/>
</dbReference>
<dbReference type="SFLD" id="SFLDG01386">
    <property type="entry name" value="main_SPASM_domain-containing"/>
    <property type="match status" value="1"/>
</dbReference>
<dbReference type="InterPro" id="IPR058240">
    <property type="entry name" value="rSAM_sf"/>
</dbReference>
<feature type="domain" description="Radical SAM core" evidence="7">
    <location>
        <begin position="64"/>
        <end position="285"/>
    </location>
</feature>
<name>A0A371JGR0_9FIRM</name>
<keyword evidence="5" id="KW-0411">Iron-sulfur</keyword>
<accession>A0A371JGR0</accession>
<dbReference type="InterPro" id="IPR013785">
    <property type="entry name" value="Aldolase_TIM"/>
</dbReference>
<reference evidence="8 9" key="1">
    <citation type="journal article" date="2017" name="Genome Announc.">
        <title>Draft Genome Sequence of a Sporulating and Motile Strain of Lachnotalea glycerini Isolated from Water in Quebec City, Canada.</title>
        <authorList>
            <person name="Maheux A.F."/>
            <person name="Boudreau D.K."/>
            <person name="Berube E."/>
            <person name="Boissinot M."/>
            <person name="Raymond F."/>
            <person name="Brodeur S."/>
            <person name="Corbeil J."/>
            <person name="Isabel S."/>
            <person name="Omar R.F."/>
            <person name="Bergeron M.G."/>
        </authorList>
    </citation>
    <scope>NUCLEOTIDE SEQUENCE [LARGE SCALE GENOMIC DNA]</scope>
    <source>
        <strain evidence="8 9">CCRI-19302</strain>
    </source>
</reference>
<dbReference type="SFLD" id="SFLDS00029">
    <property type="entry name" value="Radical_SAM"/>
    <property type="match status" value="1"/>
</dbReference>
<comment type="similarity">
    <text evidence="6">Belongs to the radical SAM superfamily. Anaerobic sulfatase-maturating enzyme family.</text>
</comment>
<dbReference type="InterPro" id="IPR023867">
    <property type="entry name" value="Sulphatase_maturase_rSAM"/>
</dbReference>
<dbReference type="Gene3D" id="3.20.20.70">
    <property type="entry name" value="Aldolase class I"/>
    <property type="match status" value="1"/>
</dbReference>
<dbReference type="GO" id="GO:0016491">
    <property type="term" value="F:oxidoreductase activity"/>
    <property type="evidence" value="ECO:0007669"/>
    <property type="project" value="InterPro"/>
</dbReference>
<sequence length="461" mass="53910">MKSKFDYYIVECEDQTYNVLFHQPTSKIAYISKNIRQDDLICDELDKKLERIPKIRKSIELQHGKGKITMTFMSARTCNLGCRYCFAGKGEYEKKDNKPKYFTYKLYMQGLMRGVETYPEGIKRIGFFGGEPLLNFKEIKKFIPECIQVFHQKRLSIPQMTITTNATLLTEEMIDFFKEYKVKLSLSLDGNKEINDRARKFKCTEHSVYDDVVEKCKMLDRKEISYVIQATINANHINQFKKGDAVHWIQSLEKLNYINISIIPVETMLSDLQIVTEEQLQNLGLFSKELIKYFLDKIQKGDIKKIASLVIMPIIQIAKKEYLRSCTSGRSFIWDTDGKAYPCHMFCNENEFLIGDIEEGINSDKSEFLANIDREEGRHCQKCIAKLVCSVWCKGIQFLSNKDVHEVCKARCVYQIAIVEECVKYLAVLGKNRELSEQFWRNYKRFNEELLDAGYKHRSIE</sequence>
<dbReference type="EMBL" id="NOKA02000008">
    <property type="protein sequence ID" value="RDY31930.1"/>
    <property type="molecule type" value="Genomic_DNA"/>
</dbReference>
<evidence type="ECO:0000313" key="8">
    <source>
        <dbReference type="EMBL" id="RDY31930.1"/>
    </source>
</evidence>
<dbReference type="GO" id="GO:0046872">
    <property type="term" value="F:metal ion binding"/>
    <property type="evidence" value="ECO:0007669"/>
    <property type="project" value="UniProtKB-KW"/>
</dbReference>
<dbReference type="PANTHER" id="PTHR43273">
    <property type="entry name" value="ANAEROBIC SULFATASE-MATURATING ENZYME HOMOLOG ASLB-RELATED"/>
    <property type="match status" value="1"/>
</dbReference>
<dbReference type="SMART" id="SM00729">
    <property type="entry name" value="Elp3"/>
    <property type="match status" value="1"/>
</dbReference>
<organism evidence="8 9">
    <name type="scientific">Lachnotalea glycerini</name>
    <dbReference type="NCBI Taxonomy" id="1763509"/>
    <lineage>
        <taxon>Bacteria</taxon>
        <taxon>Bacillati</taxon>
        <taxon>Bacillota</taxon>
        <taxon>Clostridia</taxon>
        <taxon>Lachnospirales</taxon>
        <taxon>Lachnospiraceae</taxon>
        <taxon>Lachnotalea</taxon>
    </lineage>
</organism>
<dbReference type="SUPFAM" id="SSF102114">
    <property type="entry name" value="Radical SAM enzymes"/>
    <property type="match status" value="1"/>
</dbReference>
<dbReference type="SFLD" id="SFLDG01067">
    <property type="entry name" value="SPASM/twitch_domain_containing"/>
    <property type="match status" value="1"/>
</dbReference>
<dbReference type="Proteomes" id="UP000216411">
    <property type="component" value="Unassembled WGS sequence"/>
</dbReference>